<keyword evidence="1" id="KW-0812">Transmembrane</keyword>
<sequence>MAPEIQTIAALAVVAVTVALLARSLLKKKSAPGCGGGCGCPSEKMKADLVDKRRAGGMRS</sequence>
<evidence type="ECO:0000256" key="1">
    <source>
        <dbReference type="SAM" id="Phobius"/>
    </source>
</evidence>
<dbReference type="AlphaFoldDB" id="A0A290Q6B5"/>
<dbReference type="RefSeq" id="WP_096055666.1">
    <property type="nucleotide sequence ID" value="NZ_CP023344.1"/>
</dbReference>
<dbReference type="EMBL" id="CP023344">
    <property type="protein sequence ID" value="ATC64034.1"/>
    <property type="molecule type" value="Genomic_DNA"/>
</dbReference>
<evidence type="ECO:0008006" key="4">
    <source>
        <dbReference type="Google" id="ProtNLM"/>
    </source>
</evidence>
<protein>
    <recommendedName>
        <fullName evidence="4">FeoB-associated Cys-rich membrane protein</fullName>
    </recommendedName>
</protein>
<organism evidence="2 3">
    <name type="scientific">Nibricoccus aquaticus</name>
    <dbReference type="NCBI Taxonomy" id="2576891"/>
    <lineage>
        <taxon>Bacteria</taxon>
        <taxon>Pseudomonadati</taxon>
        <taxon>Verrucomicrobiota</taxon>
        <taxon>Opitutia</taxon>
        <taxon>Opitutales</taxon>
        <taxon>Opitutaceae</taxon>
        <taxon>Nibricoccus</taxon>
    </lineage>
</organism>
<dbReference type="KEGG" id="vbh:CMV30_08775"/>
<keyword evidence="1" id="KW-0472">Membrane</keyword>
<evidence type="ECO:0000313" key="2">
    <source>
        <dbReference type="EMBL" id="ATC64034.1"/>
    </source>
</evidence>
<reference evidence="2 3" key="1">
    <citation type="submission" date="2017-09" db="EMBL/GenBank/DDBJ databases">
        <title>Complete genome sequence of Verrucomicrobial strain HZ-65, isolated from freshwater.</title>
        <authorList>
            <person name="Choi A."/>
        </authorList>
    </citation>
    <scope>NUCLEOTIDE SEQUENCE [LARGE SCALE GENOMIC DNA]</scope>
    <source>
        <strain evidence="2 3">HZ-65</strain>
    </source>
</reference>
<feature type="transmembrane region" description="Helical" evidence="1">
    <location>
        <begin position="6"/>
        <end position="26"/>
    </location>
</feature>
<name>A0A290Q6B5_9BACT</name>
<keyword evidence="3" id="KW-1185">Reference proteome</keyword>
<gene>
    <name evidence="2" type="ORF">CMV30_08775</name>
</gene>
<dbReference type="Pfam" id="PF12669">
    <property type="entry name" value="FeoB_associated"/>
    <property type="match status" value="1"/>
</dbReference>
<evidence type="ECO:0000313" key="3">
    <source>
        <dbReference type="Proteomes" id="UP000217265"/>
    </source>
</evidence>
<dbReference type="Proteomes" id="UP000217265">
    <property type="component" value="Chromosome"/>
</dbReference>
<keyword evidence="1" id="KW-1133">Transmembrane helix</keyword>
<proteinExistence type="predicted"/>
<accession>A0A290Q6B5</accession>